<evidence type="ECO:0000313" key="2">
    <source>
        <dbReference type="EMBL" id="BDD09895.1"/>
    </source>
</evidence>
<evidence type="ECO:0000313" key="3">
    <source>
        <dbReference type="Proteomes" id="UP001348817"/>
    </source>
</evidence>
<keyword evidence="3" id="KW-1185">Reference proteome</keyword>
<dbReference type="GO" id="GO:0016158">
    <property type="term" value="F:inositol hexakisphosphate 3-phosphatase activity"/>
    <property type="evidence" value="ECO:0007669"/>
    <property type="project" value="InterPro"/>
</dbReference>
<accession>A0AAU9DFX0</accession>
<organism evidence="2 3">
    <name type="scientific">Fulvitalea axinellae</name>
    <dbReference type="NCBI Taxonomy" id="1182444"/>
    <lineage>
        <taxon>Bacteria</taxon>
        <taxon>Pseudomonadati</taxon>
        <taxon>Bacteroidota</taxon>
        <taxon>Cytophagia</taxon>
        <taxon>Cytophagales</taxon>
        <taxon>Persicobacteraceae</taxon>
        <taxon>Fulvitalea</taxon>
    </lineage>
</organism>
<dbReference type="InterPro" id="IPR011042">
    <property type="entry name" value="6-blade_b-propeller_TolB-like"/>
</dbReference>
<dbReference type="KEGG" id="fax:FUAX_23270"/>
<feature type="domain" description="BPP" evidence="1">
    <location>
        <begin position="30"/>
        <end position="354"/>
    </location>
</feature>
<dbReference type="EMBL" id="AP025314">
    <property type="protein sequence ID" value="BDD09895.1"/>
    <property type="molecule type" value="Genomic_DNA"/>
</dbReference>
<protein>
    <submittedName>
        <fullName evidence="2">3-phytase</fullName>
    </submittedName>
</protein>
<proteinExistence type="predicted"/>
<dbReference type="AlphaFoldDB" id="A0AAU9DFX0"/>
<dbReference type="Pfam" id="PF02333">
    <property type="entry name" value="Phytase"/>
    <property type="match status" value="1"/>
</dbReference>
<dbReference type="PROSITE" id="PS51662">
    <property type="entry name" value="BP_PHYTASE"/>
    <property type="match status" value="1"/>
</dbReference>
<dbReference type="Proteomes" id="UP001348817">
    <property type="component" value="Chromosome"/>
</dbReference>
<dbReference type="InterPro" id="IPR003431">
    <property type="entry name" value="B-propeller_Phytase"/>
</dbReference>
<evidence type="ECO:0000259" key="1">
    <source>
        <dbReference type="PROSITE" id="PS51662"/>
    </source>
</evidence>
<gene>
    <name evidence="2" type="primary">phy</name>
    <name evidence="2" type="ORF">FUAX_23270</name>
</gene>
<dbReference type="RefSeq" id="WP_338391479.1">
    <property type="nucleotide sequence ID" value="NZ_AP025314.1"/>
</dbReference>
<dbReference type="PROSITE" id="PS51257">
    <property type="entry name" value="PROKAR_LIPOPROTEIN"/>
    <property type="match status" value="1"/>
</dbReference>
<reference evidence="2 3" key="1">
    <citation type="submission" date="2021-12" db="EMBL/GenBank/DDBJ databases">
        <title>Genome sequencing of bacteria with rrn-lacking chromosome and rrn-plasmid.</title>
        <authorList>
            <person name="Anda M."/>
            <person name="Iwasaki W."/>
        </authorList>
    </citation>
    <scope>NUCLEOTIDE SEQUENCE [LARGE SCALE GENOMIC DNA]</scope>
    <source>
        <strain evidence="2 3">DSM 100852</strain>
    </source>
</reference>
<name>A0AAU9DFX0_9BACT</name>
<dbReference type="Gene3D" id="2.120.10.30">
    <property type="entry name" value="TolB, C-terminal domain"/>
    <property type="match status" value="1"/>
</dbReference>
<sequence length="360" mass="39685">MKKYSYLVLALALAGFTSCGKKAEKKEASVTQKPAPLAPLEATVITDTVFHDTDDPAIWYNANSPESSLIVGTDKDVEGAIYAFGLDGKTRKMVRGLNRPNNVDIEYGFVLGNDTLDIAVFSERGRNMIRVYSLPALEPIDNGGIPVFEGDSLNRPMGVALYKRPTDNAIFAIVGRKDGPQENYLWQYELKNVAGAVAGEKVREFGAFSGKKEIEAICVDDASGFVYYSDEQFGIRKYYADPEKGAEELALFGQTGFQEDIEGISIYTTGETTGYILVSDQQANKFRVFPREGAEDNANNHPELSAFSAPTLESDGSESISQPLGEKFPKGFFVAMSSDKTFKVFDWRDVEKRITKNDVK</sequence>
<dbReference type="SUPFAM" id="SSF50956">
    <property type="entry name" value="Thermostable phytase (3-phytase)"/>
    <property type="match status" value="1"/>
</dbReference>